<gene>
    <name evidence="14" type="ORF">ENK44_00695</name>
</gene>
<dbReference type="GO" id="GO:0044718">
    <property type="term" value="P:siderophore transmembrane transport"/>
    <property type="evidence" value="ECO:0007669"/>
    <property type="project" value="TreeGrafter"/>
</dbReference>
<evidence type="ECO:0000256" key="8">
    <source>
        <dbReference type="ARBA" id="ARBA00023170"/>
    </source>
</evidence>
<evidence type="ECO:0000256" key="2">
    <source>
        <dbReference type="ARBA" id="ARBA00022448"/>
    </source>
</evidence>
<evidence type="ECO:0000256" key="9">
    <source>
        <dbReference type="ARBA" id="ARBA00023237"/>
    </source>
</evidence>
<keyword evidence="4 10" id="KW-0812">Transmembrane</keyword>
<dbReference type="GO" id="GO:0009279">
    <property type="term" value="C:cell outer membrane"/>
    <property type="evidence" value="ECO:0007669"/>
    <property type="project" value="UniProtKB-SubCell"/>
</dbReference>
<evidence type="ECO:0000256" key="10">
    <source>
        <dbReference type="PROSITE-ProRule" id="PRU01360"/>
    </source>
</evidence>
<dbReference type="AlphaFoldDB" id="A0A7V4TY82"/>
<dbReference type="InterPro" id="IPR000531">
    <property type="entry name" value="Beta-barrel_TonB"/>
</dbReference>
<evidence type="ECO:0000256" key="11">
    <source>
        <dbReference type="RuleBase" id="RU003357"/>
    </source>
</evidence>
<evidence type="ECO:0000259" key="13">
    <source>
        <dbReference type="Pfam" id="PF07715"/>
    </source>
</evidence>
<comment type="caution">
    <text evidence="14">The sequence shown here is derived from an EMBL/GenBank/DDBJ whole genome shotgun (WGS) entry which is preliminary data.</text>
</comment>
<comment type="subcellular location">
    <subcellularLocation>
        <location evidence="1 10">Cell outer membrane</location>
        <topology evidence="1 10">Multi-pass membrane protein</topology>
    </subcellularLocation>
</comment>
<dbReference type="InterPro" id="IPR039426">
    <property type="entry name" value="TonB-dep_rcpt-like"/>
</dbReference>
<evidence type="ECO:0000256" key="3">
    <source>
        <dbReference type="ARBA" id="ARBA00022452"/>
    </source>
</evidence>
<evidence type="ECO:0000259" key="12">
    <source>
        <dbReference type="Pfam" id="PF00593"/>
    </source>
</evidence>
<dbReference type="Pfam" id="PF13715">
    <property type="entry name" value="CarbopepD_reg_2"/>
    <property type="match status" value="1"/>
</dbReference>
<name>A0A7V4TY82_CALAY</name>
<keyword evidence="6 11" id="KW-0798">TonB box</keyword>
<dbReference type="Gene3D" id="2.170.130.10">
    <property type="entry name" value="TonB-dependent receptor, plug domain"/>
    <property type="match status" value="1"/>
</dbReference>
<reference evidence="14" key="1">
    <citation type="journal article" date="2020" name="mSystems">
        <title>Genome- and Community-Level Interaction Insights into Carbon Utilization and Element Cycling Functions of Hydrothermarchaeota in Hydrothermal Sediment.</title>
        <authorList>
            <person name="Zhou Z."/>
            <person name="Liu Y."/>
            <person name="Xu W."/>
            <person name="Pan J."/>
            <person name="Luo Z.H."/>
            <person name="Li M."/>
        </authorList>
    </citation>
    <scope>NUCLEOTIDE SEQUENCE [LARGE SCALE GENOMIC DNA]</scope>
    <source>
        <strain evidence="14">HyVt-577</strain>
    </source>
</reference>
<dbReference type="InterPro" id="IPR036942">
    <property type="entry name" value="Beta-barrel_TonB_sf"/>
</dbReference>
<proteinExistence type="inferred from homology"/>
<keyword evidence="9 10" id="KW-0998">Cell outer membrane</keyword>
<organism evidence="14">
    <name type="scientific">Caldithrix abyssi</name>
    <dbReference type="NCBI Taxonomy" id="187145"/>
    <lineage>
        <taxon>Bacteria</taxon>
        <taxon>Pseudomonadati</taxon>
        <taxon>Calditrichota</taxon>
        <taxon>Calditrichia</taxon>
        <taxon>Calditrichales</taxon>
        <taxon>Calditrichaceae</taxon>
        <taxon>Caldithrix</taxon>
    </lineage>
</organism>
<feature type="domain" description="TonB-dependent receptor-like beta-barrel" evidence="12">
    <location>
        <begin position="336"/>
        <end position="799"/>
    </location>
</feature>
<dbReference type="InterPro" id="IPR012910">
    <property type="entry name" value="Plug_dom"/>
</dbReference>
<keyword evidence="2 10" id="KW-0813">Transport</keyword>
<dbReference type="SUPFAM" id="SSF49452">
    <property type="entry name" value="Starch-binding domain-like"/>
    <property type="match status" value="1"/>
</dbReference>
<dbReference type="Proteomes" id="UP000885779">
    <property type="component" value="Unassembled WGS sequence"/>
</dbReference>
<dbReference type="PANTHER" id="PTHR30069">
    <property type="entry name" value="TONB-DEPENDENT OUTER MEMBRANE RECEPTOR"/>
    <property type="match status" value="1"/>
</dbReference>
<dbReference type="Gene3D" id="2.40.170.20">
    <property type="entry name" value="TonB-dependent receptor, beta-barrel domain"/>
    <property type="match status" value="1"/>
</dbReference>
<keyword evidence="3 10" id="KW-1134">Transmembrane beta strand</keyword>
<dbReference type="PROSITE" id="PS52016">
    <property type="entry name" value="TONB_DEPENDENT_REC_3"/>
    <property type="match status" value="1"/>
</dbReference>
<dbReference type="PANTHER" id="PTHR30069:SF29">
    <property type="entry name" value="HEMOGLOBIN AND HEMOGLOBIN-HAPTOGLOBIN-BINDING PROTEIN 1-RELATED"/>
    <property type="match status" value="1"/>
</dbReference>
<evidence type="ECO:0000313" key="14">
    <source>
        <dbReference type="EMBL" id="HGY54193.1"/>
    </source>
</evidence>
<sequence length="848" mass="95638">MKAKLFISLIFLLLTVHSLFAIGEGKIVGQVLDKESGDPLPGCNIVVEGTLLGASADEDGFFIILNVPPGTYNVSAQMVGYVTDMRENVKVLSNRTIKLNFELSVQAIEGEAITVEAYKNPLVQKDLTYKIQAVTAEEIENLPVTTMTDVLVQQAGISRNIRNMPVSSGPAFGQFSTVPTDNLHFRGGRENEALYLFDGVNVTDRLWGGFSLDPIGEYTLSSLEAYTGTFGAKYGGAMSGVVNIAAYDQIAKLPKIKLQAYTDNLGIKEVSQNTNSYELFASVAIPGVRNLGLTIAHRFYSTDGYIYGYIYPEWVNSEGRDKSGEPEKVPMQYQDTQFTFGKLVWKPSSNFSATIGGFVTKTNQGLYDHYFKYNPYGAPRVNLDGHLLYGKFNYVFNKSSYIWITAAQYERGFLSRVWDNPDYYLVIPQTGTAEFSISGEDWVYFNTNFKRLEARADYFNQLSKVHSLTAGFDYNKLNTDLQRRNPDGFGVLEMYHYEPVEMNGYISDKMEFEDMGMIVNVGLRFDYIDPKRKVLKNLAELSQPDASMEEAKPVMFITPRLGISFPIMETAAMWFGYGHYYQYPDYFKVFQGTFYAQGTGQYRPNPQLENTPIADTKIEPEETVNYEVGIQSKITPELAFNVTGFYRKTSNLIGVLLSETNEGKRFQVMGNIDYATVKGLEVTLRKNFSSNFSFVLNYTLSQTLVSTSILFERPIDEALTFPANWDQPHQLNGVLNFHWNNGWGFSLYGYLASGTPYTRTSFDPNGERNPSISTVDLNVFKDLNFFGFKQQIFLQVYNLFNKINVWWVYSDSGIPGKDANPATSDDYTNNPSMYGPGRTIRLGIKIWN</sequence>
<evidence type="ECO:0000256" key="5">
    <source>
        <dbReference type="ARBA" id="ARBA00022729"/>
    </source>
</evidence>
<protein>
    <submittedName>
        <fullName evidence="14">TonB-dependent receptor</fullName>
    </submittedName>
</protein>
<dbReference type="Pfam" id="PF07715">
    <property type="entry name" value="Plug"/>
    <property type="match status" value="1"/>
</dbReference>
<keyword evidence="8 14" id="KW-0675">Receptor</keyword>
<dbReference type="GO" id="GO:0030246">
    <property type="term" value="F:carbohydrate binding"/>
    <property type="evidence" value="ECO:0007669"/>
    <property type="project" value="InterPro"/>
</dbReference>
<keyword evidence="7 10" id="KW-0472">Membrane</keyword>
<comment type="similarity">
    <text evidence="10 11">Belongs to the TonB-dependent receptor family.</text>
</comment>
<accession>A0A7V4TY82</accession>
<dbReference type="SUPFAM" id="SSF56935">
    <property type="entry name" value="Porins"/>
    <property type="match status" value="1"/>
</dbReference>
<dbReference type="GO" id="GO:0015344">
    <property type="term" value="F:siderophore uptake transmembrane transporter activity"/>
    <property type="evidence" value="ECO:0007669"/>
    <property type="project" value="TreeGrafter"/>
</dbReference>
<evidence type="ECO:0000256" key="7">
    <source>
        <dbReference type="ARBA" id="ARBA00023136"/>
    </source>
</evidence>
<dbReference type="Gene3D" id="2.60.40.1120">
    <property type="entry name" value="Carboxypeptidase-like, regulatory domain"/>
    <property type="match status" value="1"/>
</dbReference>
<feature type="domain" description="TonB-dependent receptor plug" evidence="13">
    <location>
        <begin position="124"/>
        <end position="241"/>
    </location>
</feature>
<evidence type="ECO:0000256" key="4">
    <source>
        <dbReference type="ARBA" id="ARBA00022692"/>
    </source>
</evidence>
<dbReference type="EMBL" id="DRQG01000007">
    <property type="protein sequence ID" value="HGY54193.1"/>
    <property type="molecule type" value="Genomic_DNA"/>
</dbReference>
<dbReference type="InterPro" id="IPR013784">
    <property type="entry name" value="Carb-bd-like_fold"/>
</dbReference>
<evidence type="ECO:0000256" key="6">
    <source>
        <dbReference type="ARBA" id="ARBA00023077"/>
    </source>
</evidence>
<evidence type="ECO:0000256" key="1">
    <source>
        <dbReference type="ARBA" id="ARBA00004571"/>
    </source>
</evidence>
<dbReference type="InterPro" id="IPR037066">
    <property type="entry name" value="Plug_dom_sf"/>
</dbReference>
<keyword evidence="5" id="KW-0732">Signal</keyword>
<dbReference type="Pfam" id="PF00593">
    <property type="entry name" value="TonB_dep_Rec_b-barrel"/>
    <property type="match status" value="1"/>
</dbReference>